<evidence type="ECO:0000256" key="2">
    <source>
        <dbReference type="ARBA" id="ARBA00006577"/>
    </source>
</evidence>
<dbReference type="PANTHER" id="PTHR43811:SF19">
    <property type="entry name" value="39 KDA FK506-BINDING NUCLEAR PROTEIN"/>
    <property type="match status" value="1"/>
</dbReference>
<keyword evidence="8" id="KW-0732">Signal</keyword>
<evidence type="ECO:0000259" key="9">
    <source>
        <dbReference type="PROSITE" id="PS50059"/>
    </source>
</evidence>
<keyword evidence="4 5" id="KW-0413">Isomerase</keyword>
<dbReference type="PROSITE" id="PS51257">
    <property type="entry name" value="PROKAR_LIPOPROTEIN"/>
    <property type="match status" value="1"/>
</dbReference>
<feature type="chain" id="PRO_5038991926" description="Peptidyl-prolyl cis-trans isomerase" evidence="8">
    <location>
        <begin position="22"/>
        <end position="313"/>
    </location>
</feature>
<evidence type="ECO:0000256" key="8">
    <source>
        <dbReference type="SAM" id="SignalP"/>
    </source>
</evidence>
<comment type="caution">
    <text evidence="10">The sequence shown here is derived from an EMBL/GenBank/DDBJ whole genome shotgun (WGS) entry which is preliminary data.</text>
</comment>
<dbReference type="Pfam" id="PF00254">
    <property type="entry name" value="FKBP_C"/>
    <property type="match status" value="1"/>
</dbReference>
<protein>
    <recommendedName>
        <fullName evidence="6">Peptidyl-prolyl cis-trans isomerase</fullName>
        <ecNumber evidence="6">5.2.1.8</ecNumber>
    </recommendedName>
</protein>
<evidence type="ECO:0000313" key="10">
    <source>
        <dbReference type="EMBL" id="NKY21780.1"/>
    </source>
</evidence>
<evidence type="ECO:0000256" key="7">
    <source>
        <dbReference type="SAM" id="MobiDB-lite"/>
    </source>
</evidence>
<dbReference type="Gene3D" id="3.10.50.40">
    <property type="match status" value="1"/>
</dbReference>
<keyword evidence="3 5" id="KW-0697">Rotamase</keyword>
<dbReference type="EC" id="5.2.1.8" evidence="6"/>
<feature type="region of interest" description="Disordered" evidence="7">
    <location>
        <begin position="20"/>
        <end position="39"/>
    </location>
</feature>
<evidence type="ECO:0000256" key="3">
    <source>
        <dbReference type="ARBA" id="ARBA00023110"/>
    </source>
</evidence>
<evidence type="ECO:0000313" key="11">
    <source>
        <dbReference type="Proteomes" id="UP000581206"/>
    </source>
</evidence>
<gene>
    <name evidence="10" type="ORF">HGA03_03770</name>
</gene>
<evidence type="ECO:0000256" key="1">
    <source>
        <dbReference type="ARBA" id="ARBA00000971"/>
    </source>
</evidence>
<feature type="compositionally biased region" description="Low complexity" evidence="7">
    <location>
        <begin position="27"/>
        <end position="39"/>
    </location>
</feature>
<evidence type="ECO:0000256" key="6">
    <source>
        <dbReference type="RuleBase" id="RU003915"/>
    </source>
</evidence>
<dbReference type="SUPFAM" id="SSF54534">
    <property type="entry name" value="FKBP-like"/>
    <property type="match status" value="1"/>
</dbReference>
<dbReference type="RefSeq" id="WP_168628831.1">
    <property type="nucleotide sequence ID" value="NZ_BONL01000010.1"/>
</dbReference>
<reference evidence="10 11" key="1">
    <citation type="submission" date="2020-04" db="EMBL/GenBank/DDBJ databases">
        <title>MicrobeNet Type strains.</title>
        <authorList>
            <person name="Nicholson A.C."/>
        </authorList>
    </citation>
    <scope>NUCLEOTIDE SEQUENCE [LARGE SCALE GENOMIC DNA]</scope>
    <source>
        <strain evidence="10 11">ATCC BAA-788</strain>
    </source>
</reference>
<dbReference type="PROSITE" id="PS50059">
    <property type="entry name" value="FKBP_PPIASE"/>
    <property type="match status" value="1"/>
</dbReference>
<organism evidence="10 11">
    <name type="scientific">Cellulomonas denverensis</name>
    <dbReference type="NCBI Taxonomy" id="264297"/>
    <lineage>
        <taxon>Bacteria</taxon>
        <taxon>Bacillati</taxon>
        <taxon>Actinomycetota</taxon>
        <taxon>Actinomycetes</taxon>
        <taxon>Micrococcales</taxon>
        <taxon>Cellulomonadaceae</taxon>
        <taxon>Cellulomonas</taxon>
    </lineage>
</organism>
<dbReference type="InterPro" id="IPR046357">
    <property type="entry name" value="PPIase_dom_sf"/>
</dbReference>
<keyword evidence="11" id="KW-1185">Reference proteome</keyword>
<feature type="signal peptide" evidence="8">
    <location>
        <begin position="1"/>
        <end position="21"/>
    </location>
</feature>
<sequence length="313" mass="31675">MRRTAAAIIAATLLLAGCASGGDEPDPTSSTSTADPSASADALAALDEVTVTGDPGTEPEITADWPFTIDTDAATVLDEGDGAEIADGQLVSLHLRAVSGQDGSDQGGTYSGTPQSYWMSAEAGTSGLPEVLSDALTGQQVGVRVLYAGPRTLDSGEESALIWVVDVTATQDVLDAPEGEAVAPAEGLPTVTLAEDGEPSITPVDGDAPTELIVQPLIKGTGPEVTSTGTVVANYSGWLWDGTSFDSSWSRGAPTAFGLNQVIAGWTQGLAGQTVGSQVLLIIPPDLGYGDEDQDSIPGGSTLIFVVDILAGS</sequence>
<proteinExistence type="inferred from homology"/>
<evidence type="ECO:0000256" key="5">
    <source>
        <dbReference type="PROSITE-ProRule" id="PRU00277"/>
    </source>
</evidence>
<dbReference type="EMBL" id="JAAXOX010000001">
    <property type="protein sequence ID" value="NKY21780.1"/>
    <property type="molecule type" value="Genomic_DNA"/>
</dbReference>
<dbReference type="InterPro" id="IPR001179">
    <property type="entry name" value="PPIase_FKBP_dom"/>
</dbReference>
<comment type="catalytic activity">
    <reaction evidence="1 5 6">
        <text>[protein]-peptidylproline (omega=180) = [protein]-peptidylproline (omega=0)</text>
        <dbReference type="Rhea" id="RHEA:16237"/>
        <dbReference type="Rhea" id="RHEA-COMP:10747"/>
        <dbReference type="Rhea" id="RHEA-COMP:10748"/>
        <dbReference type="ChEBI" id="CHEBI:83833"/>
        <dbReference type="ChEBI" id="CHEBI:83834"/>
        <dbReference type="EC" id="5.2.1.8"/>
    </reaction>
</comment>
<comment type="similarity">
    <text evidence="2 6">Belongs to the FKBP-type PPIase family.</text>
</comment>
<name>A0A7X6KTF4_9CELL</name>
<dbReference type="Proteomes" id="UP000581206">
    <property type="component" value="Unassembled WGS sequence"/>
</dbReference>
<accession>A0A7X6KTF4</accession>
<dbReference type="AlphaFoldDB" id="A0A7X6KTF4"/>
<feature type="domain" description="PPIase FKBP-type" evidence="9">
    <location>
        <begin position="228"/>
        <end position="313"/>
    </location>
</feature>
<evidence type="ECO:0000256" key="4">
    <source>
        <dbReference type="ARBA" id="ARBA00023235"/>
    </source>
</evidence>
<dbReference type="GO" id="GO:0003755">
    <property type="term" value="F:peptidyl-prolyl cis-trans isomerase activity"/>
    <property type="evidence" value="ECO:0007669"/>
    <property type="project" value="UniProtKB-UniRule"/>
</dbReference>
<dbReference type="PANTHER" id="PTHR43811">
    <property type="entry name" value="FKBP-TYPE PEPTIDYL-PROLYL CIS-TRANS ISOMERASE FKPA"/>
    <property type="match status" value="1"/>
</dbReference>